<protein>
    <recommendedName>
        <fullName evidence="8 10">Protein GrpE</fullName>
    </recommendedName>
    <alternativeName>
        <fullName evidence="9 10">HSP-70 cofactor</fullName>
    </alternativeName>
</protein>
<dbReference type="FunFam" id="2.30.22.10:FF:000001">
    <property type="entry name" value="Protein GrpE"/>
    <property type="match status" value="1"/>
</dbReference>
<dbReference type="Gene3D" id="2.30.22.10">
    <property type="entry name" value="Head domain of nucleotide exchange factor GrpE"/>
    <property type="match status" value="1"/>
</dbReference>
<comment type="subunit">
    <text evidence="3 10">Homodimer.</text>
</comment>
<dbReference type="EMBL" id="JAGSGD010000001">
    <property type="protein sequence ID" value="MBR7618064.1"/>
    <property type="molecule type" value="Genomic_DNA"/>
</dbReference>
<dbReference type="PROSITE" id="PS01071">
    <property type="entry name" value="GRPE"/>
    <property type="match status" value="1"/>
</dbReference>
<dbReference type="AlphaFoldDB" id="A0A941HTY5"/>
<keyword evidence="6 10" id="KW-0143">Chaperone</keyword>
<evidence type="ECO:0000256" key="5">
    <source>
        <dbReference type="ARBA" id="ARBA00023016"/>
    </source>
</evidence>
<evidence type="ECO:0000256" key="14">
    <source>
        <dbReference type="SAM" id="MobiDB-lite"/>
    </source>
</evidence>
<comment type="function">
    <text evidence="7 10 11">Participates actively in the response to hyperosmotic and heat shock by preventing the aggregation of stress-denatured proteins, in association with DnaK and GrpE. It is the nucleotide exchange factor for DnaK and may function as a thermosensor. Unfolded proteins bind initially to DnaJ; upon interaction with the DnaJ-bound protein, DnaK hydrolyzes its bound ATP, resulting in the formation of a stable complex. GrpE releases ADP from DnaK; ATP binding to DnaK triggers the release of the substrate protein, thus completing the reaction cycle. Several rounds of ATP-dependent interactions between DnaJ, DnaK and GrpE are required for fully efficient folding.</text>
</comment>
<dbReference type="GO" id="GO:0006457">
    <property type="term" value="P:protein folding"/>
    <property type="evidence" value="ECO:0007669"/>
    <property type="project" value="InterPro"/>
</dbReference>
<accession>A0A941HTY5</accession>
<dbReference type="NCBIfam" id="NF010752">
    <property type="entry name" value="PRK14155.1"/>
    <property type="match status" value="1"/>
</dbReference>
<organism evidence="15 16">
    <name type="scientific">Phenylobacterium glaciei</name>
    <dbReference type="NCBI Taxonomy" id="2803784"/>
    <lineage>
        <taxon>Bacteria</taxon>
        <taxon>Pseudomonadati</taxon>
        <taxon>Pseudomonadota</taxon>
        <taxon>Alphaproteobacteria</taxon>
        <taxon>Caulobacterales</taxon>
        <taxon>Caulobacteraceae</taxon>
        <taxon>Phenylobacterium</taxon>
    </lineage>
</organism>
<evidence type="ECO:0000256" key="1">
    <source>
        <dbReference type="ARBA" id="ARBA00004496"/>
    </source>
</evidence>
<feature type="compositionally biased region" description="Basic and acidic residues" evidence="14">
    <location>
        <begin position="194"/>
        <end position="209"/>
    </location>
</feature>
<feature type="region of interest" description="Disordered" evidence="14">
    <location>
        <begin position="173"/>
        <end position="209"/>
    </location>
</feature>
<dbReference type="Gene3D" id="3.90.20.20">
    <property type="match status" value="1"/>
</dbReference>
<dbReference type="RefSeq" id="WP_215337789.1">
    <property type="nucleotide sequence ID" value="NZ_JAGSGD010000001.1"/>
</dbReference>
<dbReference type="InterPro" id="IPR009012">
    <property type="entry name" value="GrpE_head"/>
</dbReference>
<proteinExistence type="inferred from homology"/>
<gene>
    <name evidence="10 15" type="primary">grpE</name>
    <name evidence="15" type="ORF">JKL49_01580</name>
</gene>
<feature type="coiled-coil region" evidence="13">
    <location>
        <begin position="15"/>
        <end position="60"/>
    </location>
</feature>
<comment type="subcellular location">
    <subcellularLocation>
        <location evidence="1 10">Cytoplasm</location>
    </subcellularLocation>
</comment>
<dbReference type="InterPro" id="IPR000740">
    <property type="entry name" value="GrpE"/>
</dbReference>
<dbReference type="GO" id="GO:0051087">
    <property type="term" value="F:protein-folding chaperone binding"/>
    <property type="evidence" value="ECO:0007669"/>
    <property type="project" value="InterPro"/>
</dbReference>
<keyword evidence="5 10" id="KW-0346">Stress response</keyword>
<comment type="similarity">
    <text evidence="2 10 12">Belongs to the GrpE family.</text>
</comment>
<dbReference type="GO" id="GO:0000774">
    <property type="term" value="F:adenyl-nucleotide exchange factor activity"/>
    <property type="evidence" value="ECO:0007669"/>
    <property type="project" value="InterPro"/>
</dbReference>
<dbReference type="PANTHER" id="PTHR21237">
    <property type="entry name" value="GRPE PROTEIN"/>
    <property type="match status" value="1"/>
</dbReference>
<dbReference type="SUPFAM" id="SSF58014">
    <property type="entry name" value="Coiled-coil domain of nucleotide exchange factor GrpE"/>
    <property type="match status" value="1"/>
</dbReference>
<evidence type="ECO:0000256" key="10">
    <source>
        <dbReference type="HAMAP-Rule" id="MF_01151"/>
    </source>
</evidence>
<keyword evidence="13" id="KW-0175">Coiled coil</keyword>
<dbReference type="Pfam" id="PF01025">
    <property type="entry name" value="GrpE"/>
    <property type="match status" value="1"/>
</dbReference>
<dbReference type="GO" id="GO:0005737">
    <property type="term" value="C:cytoplasm"/>
    <property type="evidence" value="ECO:0007669"/>
    <property type="project" value="UniProtKB-SubCell"/>
</dbReference>
<dbReference type="CDD" id="cd00446">
    <property type="entry name" value="GrpE"/>
    <property type="match status" value="1"/>
</dbReference>
<dbReference type="SUPFAM" id="SSF51064">
    <property type="entry name" value="Head domain of nucleotide exchange factor GrpE"/>
    <property type="match status" value="1"/>
</dbReference>
<dbReference type="Proteomes" id="UP000622580">
    <property type="component" value="Unassembled WGS sequence"/>
</dbReference>
<evidence type="ECO:0000256" key="13">
    <source>
        <dbReference type="SAM" id="Coils"/>
    </source>
</evidence>
<dbReference type="GO" id="GO:0051082">
    <property type="term" value="F:unfolded protein binding"/>
    <property type="evidence" value="ECO:0007669"/>
    <property type="project" value="TreeGrafter"/>
</dbReference>
<dbReference type="GO" id="GO:0042803">
    <property type="term" value="F:protein homodimerization activity"/>
    <property type="evidence" value="ECO:0007669"/>
    <property type="project" value="InterPro"/>
</dbReference>
<dbReference type="InterPro" id="IPR013805">
    <property type="entry name" value="GrpE_CC"/>
</dbReference>
<dbReference type="HAMAP" id="MF_01151">
    <property type="entry name" value="GrpE"/>
    <property type="match status" value="1"/>
</dbReference>
<dbReference type="PANTHER" id="PTHR21237:SF23">
    <property type="entry name" value="GRPE PROTEIN HOMOLOG, MITOCHONDRIAL"/>
    <property type="match status" value="1"/>
</dbReference>
<evidence type="ECO:0000256" key="4">
    <source>
        <dbReference type="ARBA" id="ARBA00022490"/>
    </source>
</evidence>
<evidence type="ECO:0000256" key="3">
    <source>
        <dbReference type="ARBA" id="ARBA00011738"/>
    </source>
</evidence>
<comment type="caution">
    <text evidence="15">The sequence shown here is derived from an EMBL/GenBank/DDBJ whole genome shotgun (WGS) entry which is preliminary data.</text>
</comment>
<keyword evidence="4 10" id="KW-0963">Cytoplasm</keyword>
<reference evidence="15" key="1">
    <citation type="submission" date="2021-04" db="EMBL/GenBank/DDBJ databases">
        <title>Draft genome assembly of strain Phenylobacterium sp. 20VBR1 using MiniION and Illumina platforms.</title>
        <authorList>
            <person name="Thomas F.A."/>
            <person name="Krishnan K.P."/>
            <person name="Sinha R.K."/>
        </authorList>
    </citation>
    <scope>NUCLEOTIDE SEQUENCE</scope>
    <source>
        <strain evidence="15">20VBR1</strain>
    </source>
</reference>
<evidence type="ECO:0000256" key="12">
    <source>
        <dbReference type="RuleBase" id="RU004478"/>
    </source>
</evidence>
<name>A0A941HTY5_9CAUL</name>
<dbReference type="NCBIfam" id="NF010738">
    <property type="entry name" value="PRK14140.1"/>
    <property type="match status" value="1"/>
</dbReference>
<dbReference type="PRINTS" id="PR00773">
    <property type="entry name" value="GRPEPROTEIN"/>
</dbReference>
<keyword evidence="16" id="KW-1185">Reference proteome</keyword>
<evidence type="ECO:0000256" key="11">
    <source>
        <dbReference type="RuleBase" id="RU000639"/>
    </source>
</evidence>
<evidence type="ECO:0000256" key="6">
    <source>
        <dbReference type="ARBA" id="ARBA00023186"/>
    </source>
</evidence>
<evidence type="ECO:0000313" key="15">
    <source>
        <dbReference type="EMBL" id="MBR7618064.1"/>
    </source>
</evidence>
<evidence type="ECO:0000256" key="2">
    <source>
        <dbReference type="ARBA" id="ARBA00009054"/>
    </source>
</evidence>
<sequence length="209" mass="22061">MSDDQTPAEDVNDIADAAIDHIEALTAENKALKEQVLRYAAEAENTRRRAEREANDARAYAIQKFGKDLLAAADNMSRALTAAPADSPDTVVKNFVVGVEMTAKSLQTAFENNGLKKIEPDKGVKFDPHQHQAMMEQPSTEVGAGGVIQVLQPGYELLGRLIRPAMVVVAAKGSTGPGAEPSGGPANPYAANDASHDASHDGDAVDTKA</sequence>
<evidence type="ECO:0000256" key="9">
    <source>
        <dbReference type="ARBA" id="ARBA00076414"/>
    </source>
</evidence>
<evidence type="ECO:0000256" key="7">
    <source>
        <dbReference type="ARBA" id="ARBA00053401"/>
    </source>
</evidence>
<evidence type="ECO:0000313" key="16">
    <source>
        <dbReference type="Proteomes" id="UP000622580"/>
    </source>
</evidence>
<evidence type="ECO:0000256" key="8">
    <source>
        <dbReference type="ARBA" id="ARBA00072274"/>
    </source>
</evidence>